<evidence type="ECO:0000313" key="6">
    <source>
        <dbReference type="EMBL" id="EXB82504.1"/>
    </source>
</evidence>
<dbReference type="eggNOG" id="ENOG502QQGV">
    <property type="taxonomic scope" value="Eukaryota"/>
</dbReference>
<keyword evidence="3" id="KW-0378">Hydrolase</keyword>
<sequence>MAWFRPICVTMRSSASLLLRKPVQALTMIIFFAIAFSMLSTMRRRFSPRKSTLGDPSDCNFPAIFNFGDSNSDTGGKSAAFHRLPSPNGDTFFHKPSGRYCDGKVILDFIAENLSLPYVGAYLDSIGANFRRGANFATGGSTIQHVDTKIFGAGFSPISLEIQLLQFKQFKARTDELFKEATSSYVKTSLPRPEDFSKALYSLDIGQNDLHAGLKSMTEEQLKGSFPDITSMLAWTVKELYQLGARTFWIHNTGPIGCLPYSVIHFPPKRENMDKNGCVKSQNEVAMEFNRLLKQRVSQLRVELPDAVLTYVDIYSAKYSLISQAKKLGFGDPLGYCCGHYGDHYVQCGKKATVNGTEVVGNACSDPSVYISWDGVHYSHSANKWVAHQILDGSLSDPPISITQASLSLSLSQSLVLAKTSPCKFPAIFNFGDSNSDTGGLSAVFGQARPPHGESYFRRPVGRYCDGRLIVDFIAESFGLQYLSAYLDSVGSNFTHGANFATAGSTIRPQNTTLRQSGFSPISLDVQWNEFYDFHNRSQTTRQKGGVFRSLLPKAEDFSSALYTFDIGQNDLTAGYFLNMTTSEVRAYIPDVLNQFKNVVKYIYGQGGRYFWIHNTGPFGCLPYVLDRLPLTPAQIDKAGCAIPFNEVARFFNYGLKEVVVQLRKELPLAAITYVDVYSAKYAIISQPKKHGFKETLRACCGHGGKYNYNRNIGCGGKIKVHGKEILIGKPCNDPSVWVNWDGVHYSQAANKAIFDQIVGGSLSDPPIPLEMACHRTKAHS</sequence>
<keyword evidence="7" id="KW-1185">Reference proteome</keyword>
<name>W9S1G0_9ROSA</name>
<keyword evidence="2" id="KW-0732">Signal</keyword>
<dbReference type="PANTHER" id="PTHR22835:SF588">
    <property type="entry name" value="ALPHA-L-FUCOSIDASE 3"/>
    <property type="match status" value="1"/>
</dbReference>
<dbReference type="PANTHER" id="PTHR22835">
    <property type="entry name" value="ZINC FINGER FYVE DOMAIN CONTAINING PROTEIN"/>
    <property type="match status" value="1"/>
</dbReference>
<dbReference type="InterPro" id="IPR036514">
    <property type="entry name" value="SGNH_hydro_sf"/>
</dbReference>
<keyword evidence="5" id="KW-0472">Membrane</keyword>
<dbReference type="Gene3D" id="3.40.50.1110">
    <property type="entry name" value="SGNH hydrolase"/>
    <property type="match status" value="2"/>
</dbReference>
<evidence type="ECO:0000256" key="1">
    <source>
        <dbReference type="ARBA" id="ARBA00008668"/>
    </source>
</evidence>
<evidence type="ECO:0000256" key="2">
    <source>
        <dbReference type="ARBA" id="ARBA00022729"/>
    </source>
</evidence>
<accession>W9S1G0</accession>
<dbReference type="STRING" id="981085.W9S1G0"/>
<keyword evidence="5" id="KW-0812">Transmembrane</keyword>
<keyword evidence="4" id="KW-0325">Glycoprotein</keyword>
<dbReference type="Pfam" id="PF00657">
    <property type="entry name" value="Lipase_GDSL"/>
    <property type="match status" value="2"/>
</dbReference>
<dbReference type="SUPFAM" id="SSF52266">
    <property type="entry name" value="SGNH hydrolase"/>
    <property type="match status" value="1"/>
</dbReference>
<evidence type="ECO:0000256" key="3">
    <source>
        <dbReference type="ARBA" id="ARBA00022801"/>
    </source>
</evidence>
<protein>
    <submittedName>
        <fullName evidence="6">GDSL esterase/lipase</fullName>
    </submittedName>
</protein>
<dbReference type="AlphaFoldDB" id="W9S1G0"/>
<keyword evidence="5" id="KW-1133">Transmembrane helix</keyword>
<comment type="similarity">
    <text evidence="1">Belongs to the 'GDSL' lipolytic enzyme family.</text>
</comment>
<evidence type="ECO:0000256" key="5">
    <source>
        <dbReference type="SAM" id="Phobius"/>
    </source>
</evidence>
<proteinExistence type="inferred from homology"/>
<dbReference type="EMBL" id="KE344869">
    <property type="protein sequence ID" value="EXB82504.1"/>
    <property type="molecule type" value="Genomic_DNA"/>
</dbReference>
<reference evidence="7" key="1">
    <citation type="submission" date="2013-01" db="EMBL/GenBank/DDBJ databases">
        <title>Draft Genome Sequence of a Mulberry Tree, Morus notabilis C.K. Schneid.</title>
        <authorList>
            <person name="He N."/>
            <person name="Zhao S."/>
        </authorList>
    </citation>
    <scope>NUCLEOTIDE SEQUENCE</scope>
</reference>
<feature type="transmembrane region" description="Helical" evidence="5">
    <location>
        <begin position="23"/>
        <end position="42"/>
    </location>
</feature>
<evidence type="ECO:0000313" key="7">
    <source>
        <dbReference type="Proteomes" id="UP000030645"/>
    </source>
</evidence>
<gene>
    <name evidence="6" type="ORF">L484_027680</name>
</gene>
<organism evidence="6 7">
    <name type="scientific">Morus notabilis</name>
    <dbReference type="NCBI Taxonomy" id="981085"/>
    <lineage>
        <taxon>Eukaryota</taxon>
        <taxon>Viridiplantae</taxon>
        <taxon>Streptophyta</taxon>
        <taxon>Embryophyta</taxon>
        <taxon>Tracheophyta</taxon>
        <taxon>Spermatophyta</taxon>
        <taxon>Magnoliopsida</taxon>
        <taxon>eudicotyledons</taxon>
        <taxon>Gunneridae</taxon>
        <taxon>Pentapetalae</taxon>
        <taxon>rosids</taxon>
        <taxon>fabids</taxon>
        <taxon>Rosales</taxon>
        <taxon>Moraceae</taxon>
        <taxon>Moreae</taxon>
        <taxon>Morus</taxon>
    </lineage>
</organism>
<dbReference type="CDD" id="cd01837">
    <property type="entry name" value="SGNH_plant_lipase_like"/>
    <property type="match status" value="2"/>
</dbReference>
<dbReference type="GO" id="GO:0016788">
    <property type="term" value="F:hydrolase activity, acting on ester bonds"/>
    <property type="evidence" value="ECO:0007669"/>
    <property type="project" value="InterPro"/>
</dbReference>
<dbReference type="InterPro" id="IPR001087">
    <property type="entry name" value="GDSL"/>
</dbReference>
<dbReference type="Proteomes" id="UP000030645">
    <property type="component" value="Unassembled WGS sequence"/>
</dbReference>
<evidence type="ECO:0000256" key="4">
    <source>
        <dbReference type="ARBA" id="ARBA00023180"/>
    </source>
</evidence>
<dbReference type="InterPro" id="IPR035669">
    <property type="entry name" value="SGNH_plant_lipase-like"/>
</dbReference>